<evidence type="ECO:0008006" key="3">
    <source>
        <dbReference type="Google" id="ProtNLM"/>
    </source>
</evidence>
<comment type="caution">
    <text evidence="1">The sequence shown here is derived from an EMBL/GenBank/DDBJ whole genome shotgun (WGS) entry which is preliminary data.</text>
</comment>
<proteinExistence type="predicted"/>
<sequence length="334" mass="39122">MTNIDTTTATITATTTETTSTTFEDVKGILSVKGSYSGNRNFKFPEGIMYSTTSCISSEVTLKRLIAETDQTVVYEATFDGKDVVMKFGLDQERRDVLKREAKLYRRKLRDLQGTVIPIFYGYYFGRMREKVYEYQERDMACIVLEHCGNRLPSFDCLSYDQRLEIFDLMVKLHRHGYHQYDFAYRNVCLKDGKFRLIDLEHVKRHHVGYKVARCRWEGDRQQLNIGGDFPNDTLRCRDLIEIGSVMHFWFASNRYIIRGPETSDTDQLPSRIVVDKLLPVGYRLDRNRLKATVAWLKDVKKELDMCSDEESAEELIKKRSEEFPKSWLFRVLP</sequence>
<reference evidence="1 2" key="1">
    <citation type="journal article" date="2017" name="Mol. Ecol.">
        <title>Comparative and population genomic landscape of Phellinus noxius: A hypervariable fungus causing root rot in trees.</title>
        <authorList>
            <person name="Chung C.L."/>
            <person name="Lee T.J."/>
            <person name="Akiba M."/>
            <person name="Lee H.H."/>
            <person name="Kuo T.H."/>
            <person name="Liu D."/>
            <person name="Ke H.M."/>
            <person name="Yokoi T."/>
            <person name="Roa M.B."/>
            <person name="Lu M.J."/>
            <person name="Chang Y.Y."/>
            <person name="Ann P.J."/>
            <person name="Tsai J.N."/>
            <person name="Chen C.Y."/>
            <person name="Tzean S.S."/>
            <person name="Ota Y."/>
            <person name="Hattori T."/>
            <person name="Sahashi N."/>
            <person name="Liou R.F."/>
            <person name="Kikuchi T."/>
            <person name="Tsai I.J."/>
        </authorList>
    </citation>
    <scope>NUCLEOTIDE SEQUENCE [LARGE SCALE GENOMIC DNA]</scope>
    <source>
        <strain evidence="1 2">FFPRI411160</strain>
    </source>
</reference>
<dbReference type="SUPFAM" id="SSF56112">
    <property type="entry name" value="Protein kinase-like (PK-like)"/>
    <property type="match status" value="1"/>
</dbReference>
<dbReference type="Proteomes" id="UP000217199">
    <property type="component" value="Unassembled WGS sequence"/>
</dbReference>
<keyword evidence="2" id="KW-1185">Reference proteome</keyword>
<dbReference type="EMBL" id="NBII01000009">
    <property type="protein sequence ID" value="PAV15877.1"/>
    <property type="molecule type" value="Genomic_DNA"/>
</dbReference>
<dbReference type="AlphaFoldDB" id="A0A286U8E4"/>
<gene>
    <name evidence="1" type="ORF">PNOK_0873500</name>
</gene>
<dbReference type="OrthoDB" id="3182995at2759"/>
<dbReference type="STRING" id="2282107.A0A286U8E4"/>
<evidence type="ECO:0000313" key="1">
    <source>
        <dbReference type="EMBL" id="PAV15877.1"/>
    </source>
</evidence>
<dbReference type="InterPro" id="IPR011009">
    <property type="entry name" value="Kinase-like_dom_sf"/>
</dbReference>
<protein>
    <recommendedName>
        <fullName evidence="3">Protein kinase domain-containing protein</fullName>
    </recommendedName>
</protein>
<name>A0A286U8E4_9AGAM</name>
<accession>A0A286U8E4</accession>
<dbReference type="InParanoid" id="A0A286U8E4"/>
<evidence type="ECO:0000313" key="2">
    <source>
        <dbReference type="Proteomes" id="UP000217199"/>
    </source>
</evidence>
<organism evidence="1 2">
    <name type="scientific">Pyrrhoderma noxium</name>
    <dbReference type="NCBI Taxonomy" id="2282107"/>
    <lineage>
        <taxon>Eukaryota</taxon>
        <taxon>Fungi</taxon>
        <taxon>Dikarya</taxon>
        <taxon>Basidiomycota</taxon>
        <taxon>Agaricomycotina</taxon>
        <taxon>Agaricomycetes</taxon>
        <taxon>Hymenochaetales</taxon>
        <taxon>Hymenochaetaceae</taxon>
        <taxon>Pyrrhoderma</taxon>
    </lineage>
</organism>